<comment type="caution">
    <text evidence="1">The sequence shown here is derived from an EMBL/GenBank/DDBJ whole genome shotgun (WGS) entry which is preliminary data.</text>
</comment>
<dbReference type="GO" id="GO:0005975">
    <property type="term" value="P:carbohydrate metabolic process"/>
    <property type="evidence" value="ECO:0007669"/>
    <property type="project" value="InterPro"/>
</dbReference>
<keyword evidence="1" id="KW-0413">Isomerase</keyword>
<dbReference type="SUPFAM" id="SSF89623">
    <property type="entry name" value="Ribose/Galactose isomerase RpiB/AlsB"/>
    <property type="match status" value="2"/>
</dbReference>
<organism evidence="1 2">
    <name type="scientific">Candidatus Iainarchaeum sp</name>
    <dbReference type="NCBI Taxonomy" id="3101447"/>
    <lineage>
        <taxon>Archaea</taxon>
        <taxon>Candidatus Iainarchaeota</taxon>
        <taxon>Candidatus Iainarchaeia</taxon>
        <taxon>Candidatus Iainarchaeales</taxon>
        <taxon>Candidatus Iainarchaeaceae</taxon>
        <taxon>Candidatus Iainarchaeum</taxon>
    </lineage>
</organism>
<dbReference type="GO" id="GO:0016853">
    <property type="term" value="F:isomerase activity"/>
    <property type="evidence" value="ECO:0007669"/>
    <property type="project" value="UniProtKB-KW"/>
</dbReference>
<accession>A0A939C4L1</accession>
<evidence type="ECO:0000313" key="2">
    <source>
        <dbReference type="Proteomes" id="UP000809243"/>
    </source>
</evidence>
<dbReference type="PIRSF" id="PIRSF005384">
    <property type="entry name" value="RpiB_LacA_B"/>
    <property type="match status" value="1"/>
</dbReference>
<dbReference type="InterPro" id="IPR036569">
    <property type="entry name" value="RpiB_LacA_LacB_sf"/>
</dbReference>
<dbReference type="NCBIfam" id="NF004051">
    <property type="entry name" value="PRK05571.1"/>
    <property type="match status" value="1"/>
</dbReference>
<dbReference type="InterPro" id="IPR003500">
    <property type="entry name" value="RpiB_LacA_LacB"/>
</dbReference>
<dbReference type="AlphaFoldDB" id="A0A939C4L1"/>
<sequence length="176" mass="19199">MKVFIGADHGGFPLKEFLKERLGKEHEIVDLGCSSGESCDYPDFGKKVAEAVAESNRKQEKAEESSQGQIAGRAAESREKAFGILCCGTGIGMSLAANKVKGIRAAVVYDEFTARMAREHNNANVMCIGGRCTGKETALKLAEIFLGMGFDGFLEGGKRHQRRVEKITGIEKEYFK</sequence>
<dbReference type="NCBIfam" id="TIGR00689">
    <property type="entry name" value="rpiB_lacA_lacB"/>
    <property type="match status" value="1"/>
</dbReference>
<name>A0A939C4L1_9ARCH</name>
<dbReference type="EMBL" id="JAFGDB010000040">
    <property type="protein sequence ID" value="MBN2067321.1"/>
    <property type="molecule type" value="Genomic_DNA"/>
</dbReference>
<proteinExistence type="predicted"/>
<protein>
    <submittedName>
        <fullName evidence="1">RpiB/LacA/LacB family sugar-phosphate isomerase</fullName>
    </submittedName>
</protein>
<dbReference type="PANTHER" id="PTHR30345">
    <property type="entry name" value="RIBOSE-5-PHOSPHATE ISOMERASE B"/>
    <property type="match status" value="1"/>
</dbReference>
<reference evidence="1" key="1">
    <citation type="submission" date="2021-01" db="EMBL/GenBank/DDBJ databases">
        <title>Active Sulfur Cycling in an Early Earth Analoge.</title>
        <authorList>
            <person name="Hahn C.R."/>
            <person name="Youssef N.H."/>
            <person name="Elshahed M."/>
        </authorList>
    </citation>
    <scope>NUCLEOTIDE SEQUENCE</scope>
    <source>
        <strain evidence="1">Zod_Metabat.1151</strain>
    </source>
</reference>
<dbReference type="PANTHER" id="PTHR30345:SF0">
    <property type="entry name" value="DNA DAMAGE-REPAIR_TOLERATION PROTEIN DRT102"/>
    <property type="match status" value="1"/>
</dbReference>
<gene>
    <name evidence="1" type="ORF">JW744_02540</name>
</gene>
<dbReference type="Proteomes" id="UP000809243">
    <property type="component" value="Unassembled WGS sequence"/>
</dbReference>
<evidence type="ECO:0000313" key="1">
    <source>
        <dbReference type="EMBL" id="MBN2067321.1"/>
    </source>
</evidence>
<dbReference type="Gene3D" id="3.40.1400.10">
    <property type="entry name" value="Sugar-phosphate isomerase, RpiB/LacA/LacB"/>
    <property type="match status" value="1"/>
</dbReference>
<dbReference type="Pfam" id="PF02502">
    <property type="entry name" value="LacAB_rpiB"/>
    <property type="match status" value="2"/>
</dbReference>